<dbReference type="InterPro" id="IPR019367">
    <property type="entry name" value="PDZ-binding_CRIPT"/>
</dbReference>
<dbReference type="EMBL" id="CAJZBQ010000023">
    <property type="protein sequence ID" value="CAG9319419.1"/>
    <property type="molecule type" value="Genomic_DNA"/>
</dbReference>
<protein>
    <recommendedName>
        <fullName evidence="3">Cysteine-rich PDZ-binding protein</fullName>
    </recommendedName>
    <alternativeName>
        <fullName evidence="8">Cysteine-rich interactor of PDZ three</fullName>
    </alternativeName>
</protein>
<dbReference type="AlphaFoldDB" id="A0AAU9J230"/>
<reference evidence="9" key="1">
    <citation type="submission" date="2021-09" db="EMBL/GenBank/DDBJ databases">
        <authorList>
            <consortium name="AG Swart"/>
            <person name="Singh M."/>
            <person name="Singh A."/>
            <person name="Seah K."/>
            <person name="Emmerich C."/>
        </authorList>
    </citation>
    <scope>NUCLEOTIDE SEQUENCE</scope>
    <source>
        <strain evidence="9">ATCC30299</strain>
    </source>
</reference>
<dbReference type="GO" id="GO:0005737">
    <property type="term" value="C:cytoplasm"/>
    <property type="evidence" value="ECO:0007669"/>
    <property type="project" value="UniProtKB-SubCell"/>
</dbReference>
<dbReference type="GO" id="GO:0005681">
    <property type="term" value="C:spliceosomal complex"/>
    <property type="evidence" value="ECO:0007669"/>
    <property type="project" value="UniProtKB-KW"/>
</dbReference>
<keyword evidence="7" id="KW-0508">mRNA splicing</keyword>
<proteinExistence type="inferred from homology"/>
<evidence type="ECO:0000256" key="1">
    <source>
        <dbReference type="ARBA" id="ARBA00004496"/>
    </source>
</evidence>
<dbReference type="Proteomes" id="UP001162131">
    <property type="component" value="Unassembled WGS sequence"/>
</dbReference>
<evidence type="ECO:0000256" key="7">
    <source>
        <dbReference type="ARBA" id="ARBA00023187"/>
    </source>
</evidence>
<dbReference type="PANTHER" id="PTHR11805:SF1">
    <property type="entry name" value="CYSTEINE-RICH PDZ-BINDING PROTEIN"/>
    <property type="match status" value="1"/>
</dbReference>
<organism evidence="9 10">
    <name type="scientific">Blepharisma stoltei</name>
    <dbReference type="NCBI Taxonomy" id="1481888"/>
    <lineage>
        <taxon>Eukaryota</taxon>
        <taxon>Sar</taxon>
        <taxon>Alveolata</taxon>
        <taxon>Ciliophora</taxon>
        <taxon>Postciliodesmatophora</taxon>
        <taxon>Heterotrichea</taxon>
        <taxon>Heterotrichida</taxon>
        <taxon>Blepharismidae</taxon>
        <taxon>Blepharisma</taxon>
    </lineage>
</organism>
<evidence type="ECO:0000313" key="9">
    <source>
        <dbReference type="EMBL" id="CAG9319419.1"/>
    </source>
</evidence>
<comment type="subcellular location">
    <subcellularLocation>
        <location evidence="1">Cytoplasm</location>
    </subcellularLocation>
</comment>
<gene>
    <name evidence="9" type="ORF">BSTOLATCC_MIC23976</name>
</gene>
<name>A0AAU9J230_9CILI</name>
<comment type="caution">
    <text evidence="9">The sequence shown here is derived from an EMBL/GenBank/DDBJ whole genome shotgun (WGS) entry which is preliminary data.</text>
</comment>
<evidence type="ECO:0000313" key="10">
    <source>
        <dbReference type="Proteomes" id="UP001162131"/>
    </source>
</evidence>
<dbReference type="GO" id="GO:0006397">
    <property type="term" value="P:mRNA processing"/>
    <property type="evidence" value="ECO:0007669"/>
    <property type="project" value="UniProtKB-KW"/>
</dbReference>
<evidence type="ECO:0000256" key="2">
    <source>
        <dbReference type="ARBA" id="ARBA00009021"/>
    </source>
</evidence>
<comment type="similarity">
    <text evidence="2">Belongs to the CRIPT family.</text>
</comment>
<dbReference type="Pfam" id="PF10235">
    <property type="entry name" value="Cript"/>
    <property type="match status" value="1"/>
</dbReference>
<dbReference type="GO" id="GO:0008380">
    <property type="term" value="P:RNA splicing"/>
    <property type="evidence" value="ECO:0007669"/>
    <property type="project" value="UniProtKB-KW"/>
</dbReference>
<sequence>MVCDKCESKLSRLISPDVWKESQPKRGLATNMILSSRAKYRVNPIGTKCRICQKSVLDQHHYCQRCAFDKGICSVCGKKIMIKE</sequence>
<keyword evidence="4" id="KW-0963">Cytoplasm</keyword>
<dbReference type="GO" id="GO:0031122">
    <property type="term" value="P:cytoplasmic microtubule organization"/>
    <property type="evidence" value="ECO:0007669"/>
    <property type="project" value="TreeGrafter"/>
</dbReference>
<evidence type="ECO:0000256" key="8">
    <source>
        <dbReference type="ARBA" id="ARBA00032518"/>
    </source>
</evidence>
<dbReference type="GO" id="GO:0008017">
    <property type="term" value="F:microtubule binding"/>
    <property type="evidence" value="ECO:0007669"/>
    <property type="project" value="TreeGrafter"/>
</dbReference>
<evidence type="ECO:0000256" key="5">
    <source>
        <dbReference type="ARBA" id="ARBA00022664"/>
    </source>
</evidence>
<evidence type="ECO:0000256" key="6">
    <source>
        <dbReference type="ARBA" id="ARBA00022728"/>
    </source>
</evidence>
<keyword evidence="10" id="KW-1185">Reference proteome</keyword>
<evidence type="ECO:0000256" key="4">
    <source>
        <dbReference type="ARBA" id="ARBA00022490"/>
    </source>
</evidence>
<accession>A0AAU9J230</accession>
<keyword evidence="5" id="KW-0507">mRNA processing</keyword>
<dbReference type="PANTHER" id="PTHR11805">
    <property type="entry name" value="CYSTEINE-RICH PDZ-BINDING PROTEIN"/>
    <property type="match status" value="1"/>
</dbReference>
<evidence type="ECO:0000256" key="3">
    <source>
        <dbReference type="ARBA" id="ARBA00018615"/>
    </source>
</evidence>
<keyword evidence="6" id="KW-0747">Spliceosome</keyword>